<evidence type="ECO:0000313" key="4">
    <source>
        <dbReference type="Proteomes" id="UP000008721"/>
    </source>
</evidence>
<dbReference type="Gene3D" id="3.20.20.450">
    <property type="entry name" value="EAL domain"/>
    <property type="match status" value="1"/>
</dbReference>
<dbReference type="Gene3D" id="3.30.70.270">
    <property type="match status" value="1"/>
</dbReference>
<keyword evidence="4" id="KW-1185">Reference proteome</keyword>
<dbReference type="RefSeq" id="WP_013459423.1">
    <property type="nucleotide sequence ID" value="NC_014762.1"/>
</dbReference>
<dbReference type="HOGENOM" id="CLU_015702_2_1_7"/>
<dbReference type="InterPro" id="IPR050706">
    <property type="entry name" value="Cyclic-di-GMP_PDE-like"/>
</dbReference>
<dbReference type="PROSITE" id="PS50883">
    <property type="entry name" value="EAL"/>
    <property type="match status" value="1"/>
</dbReference>
<name>E4U0C9_SULKY</name>
<gene>
    <name evidence="3" type="ordered locus">Sulku_0560</name>
</gene>
<dbReference type="Pfam" id="PF00563">
    <property type="entry name" value="EAL"/>
    <property type="match status" value="1"/>
</dbReference>
<evidence type="ECO:0000259" key="1">
    <source>
        <dbReference type="PROSITE" id="PS50883"/>
    </source>
</evidence>
<dbReference type="NCBIfam" id="TIGR00254">
    <property type="entry name" value="GGDEF"/>
    <property type="match status" value="1"/>
</dbReference>
<dbReference type="InterPro" id="IPR001633">
    <property type="entry name" value="EAL_dom"/>
</dbReference>
<dbReference type="EMBL" id="CP002355">
    <property type="protein sequence ID" value="ADR33226.1"/>
    <property type="molecule type" value="Genomic_DNA"/>
</dbReference>
<sequence length="584" mass="66766">MEPLHPLYHHYLEVLDVAFQPIVDIHSGITFGVEALLRGTDTLGYESIFSFFDRLYEENILYTFDVQLRKKVIEKFCLIEGHEKLKLFYNLDNRVLEMTDFSKGNTHRLLKRHNLDPKSIVFELSEHNEILNLDHFTKLMHHYGDEGFCIAIDDFGIGQSGYKLLYHCTPNIIKIDRFFLSEIDKDPKKKLLVRNMVQLATLLGCRVIAEGVETERELMVCKEIGCHMVQGYFIQRPSVDCTLIAEKYLTNMVAFKGEKRALSNQKIILKRLEPLKSIMIHDSMETLLDLLNEKGTYLVPVLDAAMHPVGIIHEHQLKAIACSPYGRSLTQNRSSNLSALETYIEPIPVVDLTMPLETMIELFSLSQTAPGVLIVESSRYIGYLSAREMIEVVHERNLIRARDENPLTRLPGNFRINEYIANVIESGTDAVLVYFDFDHFKPYNDYYGFRNGDRVILLFAELMHKVLCADYFKGHIGGDDFFVGAVLDESHTFEKICGEVETLIATFSDEVRAFYEPADRERGCIVAEDRDGNSREFKLLGVSSVVIRMGSHSGITSSEHLQRTFAMEKKNAKKSPNHMSIIGS</sequence>
<feature type="domain" description="EAL" evidence="1">
    <location>
        <begin position="1"/>
        <end position="251"/>
    </location>
</feature>
<feature type="domain" description="GGDEF" evidence="2">
    <location>
        <begin position="428"/>
        <end position="563"/>
    </location>
</feature>
<dbReference type="OrthoDB" id="9777298at2"/>
<dbReference type="InterPro" id="IPR035919">
    <property type="entry name" value="EAL_sf"/>
</dbReference>
<dbReference type="InterPro" id="IPR000160">
    <property type="entry name" value="GGDEF_dom"/>
</dbReference>
<dbReference type="Gene3D" id="3.10.580.10">
    <property type="entry name" value="CBS-domain"/>
    <property type="match status" value="1"/>
</dbReference>
<accession>E4U0C9</accession>
<organism evidence="3 4">
    <name type="scientific">Sulfuricurvum kujiense (strain ATCC BAA-921 / DSM 16994 / JCM 11577 / YK-1)</name>
    <dbReference type="NCBI Taxonomy" id="709032"/>
    <lineage>
        <taxon>Bacteria</taxon>
        <taxon>Pseudomonadati</taxon>
        <taxon>Campylobacterota</taxon>
        <taxon>Epsilonproteobacteria</taxon>
        <taxon>Campylobacterales</taxon>
        <taxon>Sulfurimonadaceae</taxon>
        <taxon>Sulfuricurvum</taxon>
    </lineage>
</organism>
<dbReference type="STRING" id="709032.Sulku_0560"/>
<dbReference type="KEGG" id="sku:Sulku_0560"/>
<dbReference type="InterPro" id="IPR043128">
    <property type="entry name" value="Rev_trsase/Diguanyl_cyclase"/>
</dbReference>
<dbReference type="AlphaFoldDB" id="E4U0C9"/>
<dbReference type="eggNOG" id="COG2200">
    <property type="taxonomic scope" value="Bacteria"/>
</dbReference>
<dbReference type="SMART" id="SM00052">
    <property type="entry name" value="EAL"/>
    <property type="match status" value="1"/>
</dbReference>
<dbReference type="eggNOG" id="COG3620">
    <property type="taxonomic scope" value="Bacteria"/>
</dbReference>
<dbReference type="SUPFAM" id="SSF55073">
    <property type="entry name" value="Nucleotide cyclase"/>
    <property type="match status" value="1"/>
</dbReference>
<dbReference type="GO" id="GO:0071111">
    <property type="term" value="F:cyclic-guanylate-specific phosphodiesterase activity"/>
    <property type="evidence" value="ECO:0007669"/>
    <property type="project" value="InterPro"/>
</dbReference>
<dbReference type="PROSITE" id="PS50887">
    <property type="entry name" value="GGDEF"/>
    <property type="match status" value="1"/>
</dbReference>
<dbReference type="Proteomes" id="UP000008721">
    <property type="component" value="Chromosome"/>
</dbReference>
<dbReference type="eggNOG" id="COG2199">
    <property type="taxonomic scope" value="Bacteria"/>
</dbReference>
<dbReference type="PANTHER" id="PTHR33121:SF76">
    <property type="entry name" value="SIGNALING PROTEIN"/>
    <property type="match status" value="1"/>
</dbReference>
<dbReference type="CDD" id="cd01948">
    <property type="entry name" value="EAL"/>
    <property type="match status" value="1"/>
</dbReference>
<dbReference type="SUPFAM" id="SSF141868">
    <property type="entry name" value="EAL domain-like"/>
    <property type="match status" value="1"/>
</dbReference>
<protein>
    <submittedName>
        <fullName evidence="3">Diguanylate cyclase/phosphodiesterase</fullName>
    </submittedName>
</protein>
<dbReference type="InterPro" id="IPR046342">
    <property type="entry name" value="CBS_dom_sf"/>
</dbReference>
<dbReference type="InterPro" id="IPR029787">
    <property type="entry name" value="Nucleotide_cyclase"/>
</dbReference>
<dbReference type="SUPFAM" id="SSF54631">
    <property type="entry name" value="CBS-domain pair"/>
    <property type="match status" value="1"/>
</dbReference>
<evidence type="ECO:0000259" key="2">
    <source>
        <dbReference type="PROSITE" id="PS50887"/>
    </source>
</evidence>
<dbReference type="Pfam" id="PF00990">
    <property type="entry name" value="GGDEF"/>
    <property type="match status" value="1"/>
</dbReference>
<dbReference type="SMART" id="SM00267">
    <property type="entry name" value="GGDEF"/>
    <property type="match status" value="1"/>
</dbReference>
<dbReference type="PANTHER" id="PTHR33121">
    <property type="entry name" value="CYCLIC DI-GMP PHOSPHODIESTERASE PDEF"/>
    <property type="match status" value="1"/>
</dbReference>
<proteinExistence type="predicted"/>
<evidence type="ECO:0000313" key="3">
    <source>
        <dbReference type="EMBL" id="ADR33226.1"/>
    </source>
</evidence>
<reference evidence="3 4" key="1">
    <citation type="journal article" date="2012" name="Stand. Genomic Sci.">
        <title>Complete genome sequence of the sulfur compounds oxidizing chemolithoautotroph Sulfuricurvum kujiense type strain (YK-1(T)).</title>
        <authorList>
            <person name="Han C."/>
            <person name="Kotsyurbenko O."/>
            <person name="Chertkov O."/>
            <person name="Held B."/>
            <person name="Lapidus A."/>
            <person name="Nolan M."/>
            <person name="Lucas S."/>
            <person name="Hammon N."/>
            <person name="Deshpande S."/>
            <person name="Cheng J.F."/>
            <person name="Tapia R."/>
            <person name="Goodwin L.A."/>
            <person name="Pitluck S."/>
            <person name="Liolios K."/>
            <person name="Pagani I."/>
            <person name="Ivanova N."/>
            <person name="Mavromatis K."/>
            <person name="Mikhailova N."/>
            <person name="Pati A."/>
            <person name="Chen A."/>
            <person name="Palaniappan K."/>
            <person name="Land M."/>
            <person name="Hauser L."/>
            <person name="Chang Y.J."/>
            <person name="Jeffries C.D."/>
            <person name="Brambilla E.M."/>
            <person name="Rohde M."/>
            <person name="Spring S."/>
            <person name="Sikorski J."/>
            <person name="Goker M."/>
            <person name="Woyke T."/>
            <person name="Bristow J."/>
            <person name="Eisen J.A."/>
            <person name="Markowitz V."/>
            <person name="Hugenholtz P."/>
            <person name="Kyrpides N.C."/>
            <person name="Klenk H.P."/>
            <person name="Detter J.C."/>
        </authorList>
    </citation>
    <scope>NUCLEOTIDE SEQUENCE [LARGE SCALE GENOMIC DNA]</scope>
    <source>
        <strain evidence="4">ATCC BAA-921 / DSM 16994 / JCM 11577 / YK-1</strain>
    </source>
</reference>